<protein>
    <recommendedName>
        <fullName evidence="8">RWP-RK domain-containing protein</fullName>
    </recommendedName>
</protein>
<dbReference type="PANTHER" id="PTHR46373">
    <property type="entry name" value="PROTEIN RKD4"/>
    <property type="match status" value="1"/>
</dbReference>
<keyword evidence="10" id="KW-1185">Reference proteome</keyword>
<reference evidence="9 10" key="1">
    <citation type="journal article" date="2007" name="Proc. Natl. Acad. Sci. U.S.A.">
        <title>The tiny eukaryote Ostreococcus provides genomic insights into the paradox of plankton speciation.</title>
        <authorList>
            <person name="Palenik B."/>
            <person name="Grimwood J."/>
            <person name="Aerts A."/>
            <person name="Rouze P."/>
            <person name="Salamov A."/>
            <person name="Putnam N."/>
            <person name="Dupont C."/>
            <person name="Jorgensen R."/>
            <person name="Derelle E."/>
            <person name="Rombauts S."/>
            <person name="Zhou K."/>
            <person name="Otillar R."/>
            <person name="Merchant S.S."/>
            <person name="Podell S."/>
            <person name="Gaasterland T."/>
            <person name="Napoli C."/>
            <person name="Gendler K."/>
            <person name="Manuell A."/>
            <person name="Tai V."/>
            <person name="Vallon O."/>
            <person name="Piganeau G."/>
            <person name="Jancek S."/>
            <person name="Heijde M."/>
            <person name="Jabbari K."/>
            <person name="Bowler C."/>
            <person name="Lohr M."/>
            <person name="Robbens S."/>
            <person name="Werner G."/>
            <person name="Dubchak I."/>
            <person name="Pazour G.J."/>
            <person name="Ren Q."/>
            <person name="Paulsen I."/>
            <person name="Delwiche C."/>
            <person name="Schmutz J."/>
            <person name="Rokhsar D."/>
            <person name="Van de Peer Y."/>
            <person name="Moreau H."/>
            <person name="Grigoriev I.V."/>
        </authorList>
    </citation>
    <scope>NUCLEOTIDE SEQUENCE [LARGE SCALE GENOMIC DNA]</scope>
    <source>
        <strain evidence="9 10">CCE9901</strain>
    </source>
</reference>
<evidence type="ECO:0000256" key="2">
    <source>
        <dbReference type="ARBA" id="ARBA00023015"/>
    </source>
</evidence>
<name>A4RXH9_OSTLU</name>
<dbReference type="InterPro" id="IPR003035">
    <property type="entry name" value="RWP-RK_dom"/>
</dbReference>
<dbReference type="Pfam" id="PF02042">
    <property type="entry name" value="RWP-RK"/>
    <property type="match status" value="1"/>
</dbReference>
<dbReference type="EMBL" id="CP000585">
    <property type="protein sequence ID" value="ABO96047.1"/>
    <property type="molecule type" value="Genomic_DNA"/>
</dbReference>
<dbReference type="InterPro" id="IPR044607">
    <property type="entry name" value="RKD-like"/>
</dbReference>
<sequence>MSAVETTTNTGLPIRMPNDARGATHAIDPLSDVHTAVKSATGTKIIALIDVSSRFALPIAQAAKELDVCVTVLKSTCRAFGIMRWPYRKMRKLNTMIKQLERSARNAAEENILHHRMKRLEACRRARDLLVLEAEANARARIGKPASQQSAKAEIASTGARYDSSGRLGNFKDPGYAFDTDHKGYALHEAMRKMMETEGLDTIGRSGHVDVESDPLSELASQVTAVQERFVRRPNRNKRQLPTRCPEEMALHEFVMGNPGLEAMASLTARLRRQKESKKQTSEHADDADGEVDIDGDDGKQIAWIVSSQSPAYTVNVRPSNPTARIPDVLVEERSRREATSPLEPSLALFPLNVSAIHSAA</sequence>
<evidence type="ECO:0000256" key="7">
    <source>
        <dbReference type="SAM" id="MobiDB-lite"/>
    </source>
</evidence>
<dbReference type="PANTHER" id="PTHR46373:SF2">
    <property type="entry name" value="RWP-RK DOMAIN-CONTAINING PROTEIN"/>
    <property type="match status" value="1"/>
</dbReference>
<dbReference type="RefSeq" id="XP_001417754.1">
    <property type="nucleotide sequence ID" value="XM_001417717.1"/>
</dbReference>
<gene>
    <name evidence="9" type="ORF">OSTLU_31702</name>
</gene>
<dbReference type="GeneID" id="5001846"/>
<dbReference type="GO" id="GO:0003700">
    <property type="term" value="F:DNA-binding transcription factor activity"/>
    <property type="evidence" value="ECO:0007669"/>
    <property type="project" value="InterPro"/>
</dbReference>
<evidence type="ECO:0000256" key="5">
    <source>
        <dbReference type="ARBA" id="ARBA00023163"/>
    </source>
</evidence>
<dbReference type="Proteomes" id="UP000001568">
    <property type="component" value="Chromosome 5"/>
</dbReference>
<accession>A4RXH9</accession>
<organism evidence="9 10">
    <name type="scientific">Ostreococcus lucimarinus (strain CCE9901)</name>
    <dbReference type="NCBI Taxonomy" id="436017"/>
    <lineage>
        <taxon>Eukaryota</taxon>
        <taxon>Viridiplantae</taxon>
        <taxon>Chlorophyta</taxon>
        <taxon>Mamiellophyceae</taxon>
        <taxon>Mamiellales</taxon>
        <taxon>Bathycoccaceae</taxon>
        <taxon>Ostreococcus</taxon>
    </lineage>
</organism>
<proteinExistence type="predicted"/>
<keyword evidence="6" id="KW-0539">Nucleus</keyword>
<keyword evidence="5" id="KW-0804">Transcription</keyword>
<comment type="function">
    <text evidence="1">Putative transcription factor.</text>
</comment>
<feature type="region of interest" description="Disordered" evidence="7">
    <location>
        <begin position="271"/>
        <end position="296"/>
    </location>
</feature>
<dbReference type="Gramene" id="ABO96047">
    <property type="protein sequence ID" value="ABO96047"/>
    <property type="gene ID" value="OSTLU_31702"/>
</dbReference>
<evidence type="ECO:0000313" key="10">
    <source>
        <dbReference type="Proteomes" id="UP000001568"/>
    </source>
</evidence>
<dbReference type="OrthoDB" id="6270329at2759"/>
<keyword evidence="2" id="KW-0805">Transcription regulation</keyword>
<dbReference type="KEGG" id="olu:OSTLU_31702"/>
<evidence type="ECO:0000256" key="4">
    <source>
        <dbReference type="ARBA" id="ARBA00023125"/>
    </source>
</evidence>
<evidence type="ECO:0000256" key="1">
    <source>
        <dbReference type="ARBA" id="ARBA00004049"/>
    </source>
</evidence>
<dbReference type="GO" id="GO:0003677">
    <property type="term" value="F:DNA binding"/>
    <property type="evidence" value="ECO:0007669"/>
    <property type="project" value="UniProtKB-KW"/>
</dbReference>
<evidence type="ECO:0000313" key="9">
    <source>
        <dbReference type="EMBL" id="ABO96047.1"/>
    </source>
</evidence>
<feature type="compositionally biased region" description="Basic and acidic residues" evidence="7">
    <location>
        <begin position="277"/>
        <end position="287"/>
    </location>
</feature>
<evidence type="ECO:0000256" key="3">
    <source>
        <dbReference type="ARBA" id="ARBA00023054"/>
    </source>
</evidence>
<evidence type="ECO:0000256" key="6">
    <source>
        <dbReference type="ARBA" id="ARBA00023242"/>
    </source>
</evidence>
<keyword evidence="3" id="KW-0175">Coiled coil</keyword>
<feature type="domain" description="RWP-RK" evidence="8">
    <location>
        <begin position="33"/>
        <end position="113"/>
    </location>
</feature>
<keyword evidence="4" id="KW-0238">DNA-binding</keyword>
<dbReference type="HOGENOM" id="CLU_768131_0_0_1"/>
<dbReference type="STRING" id="436017.A4RXH9"/>
<evidence type="ECO:0000259" key="8">
    <source>
        <dbReference type="PROSITE" id="PS51519"/>
    </source>
</evidence>
<dbReference type="PROSITE" id="PS51519">
    <property type="entry name" value="RWP_RK"/>
    <property type="match status" value="1"/>
</dbReference>
<dbReference type="AlphaFoldDB" id="A4RXH9"/>